<dbReference type="EC" id="5.1.1.4" evidence="3"/>
<protein>
    <recommendedName>
        <fullName evidence="4">Proline racemase</fullName>
        <ecNumber evidence="3">5.1.1.4</ecNumber>
    </recommendedName>
</protein>
<comment type="similarity">
    <text evidence="1">Belongs to the proline racemase family.</text>
</comment>
<dbReference type="Gene3D" id="3.10.310.10">
    <property type="entry name" value="Diaminopimelate Epimerase, Chain A, domain 1"/>
    <property type="match status" value="2"/>
</dbReference>
<dbReference type="RefSeq" id="WP_069410116.1">
    <property type="nucleotide sequence ID" value="NZ_DBFYTW010000421.1"/>
</dbReference>
<dbReference type="SUPFAM" id="SSF54506">
    <property type="entry name" value="Diaminopimelate epimerase-like"/>
    <property type="match status" value="1"/>
</dbReference>
<evidence type="ECO:0000256" key="3">
    <source>
        <dbReference type="ARBA" id="ARBA00067038"/>
    </source>
</evidence>
<dbReference type="GO" id="GO:0018112">
    <property type="term" value="F:proline racemase activity"/>
    <property type="evidence" value="ECO:0007669"/>
    <property type="project" value="UniProtKB-EC"/>
</dbReference>
<organism evidence="5 7">
    <name type="scientific">Eisenbergiella tayi</name>
    <dbReference type="NCBI Taxonomy" id="1432052"/>
    <lineage>
        <taxon>Bacteria</taxon>
        <taxon>Bacillati</taxon>
        <taxon>Bacillota</taxon>
        <taxon>Clostridia</taxon>
        <taxon>Lachnospirales</taxon>
        <taxon>Lachnospiraceae</taxon>
        <taxon>Eisenbergiella</taxon>
    </lineage>
</organism>
<evidence type="ECO:0000256" key="1">
    <source>
        <dbReference type="ARBA" id="ARBA00007529"/>
    </source>
</evidence>
<accession>A0A1E3ULJ1</accession>
<dbReference type="AlphaFoldDB" id="A0A1E3ULJ1"/>
<dbReference type="FunFam" id="3.10.310.10:FF:000005">
    <property type="entry name" value="Proline racemase"/>
    <property type="match status" value="1"/>
</dbReference>
<evidence type="ECO:0000313" key="6">
    <source>
        <dbReference type="EMBL" id="ODR54895.1"/>
    </source>
</evidence>
<evidence type="ECO:0000313" key="8">
    <source>
        <dbReference type="Proteomes" id="UP000094869"/>
    </source>
</evidence>
<dbReference type="PANTHER" id="PTHR33442">
    <property type="entry name" value="TRANS-3-HYDROXY-L-PROLINE DEHYDRATASE"/>
    <property type="match status" value="1"/>
</dbReference>
<name>A0A1E3ULJ1_9FIRM</name>
<dbReference type="InterPro" id="IPR008794">
    <property type="entry name" value="Pro_racemase_fam"/>
</dbReference>
<comment type="catalytic activity">
    <reaction evidence="2">
        <text>L-proline = D-proline</text>
        <dbReference type="Rhea" id="RHEA:10680"/>
        <dbReference type="ChEBI" id="CHEBI:57726"/>
        <dbReference type="ChEBI" id="CHEBI:60039"/>
        <dbReference type="EC" id="5.1.1.4"/>
    </reaction>
</comment>
<evidence type="ECO:0000313" key="7">
    <source>
        <dbReference type="Proteomes" id="UP000094271"/>
    </source>
</evidence>
<keyword evidence="8" id="KW-1185">Reference proteome</keyword>
<evidence type="ECO:0000256" key="4">
    <source>
        <dbReference type="ARBA" id="ARBA00069700"/>
    </source>
</evidence>
<dbReference type="GO" id="GO:0047580">
    <property type="term" value="F:4-hydroxyproline epimerase activity"/>
    <property type="evidence" value="ECO:0007669"/>
    <property type="project" value="TreeGrafter"/>
</dbReference>
<dbReference type="Pfam" id="PF05544">
    <property type="entry name" value="Pro_racemase"/>
    <property type="match status" value="1"/>
</dbReference>
<dbReference type="PANTHER" id="PTHR33442:SF5">
    <property type="entry name" value="BIFUNCTIONAL TRANS-3-HYDROXY-L-PROLINE DEHYDRATASE_2-EPIMERASE"/>
    <property type="match status" value="1"/>
</dbReference>
<proteinExistence type="inferred from homology"/>
<evidence type="ECO:0000313" key="5">
    <source>
        <dbReference type="EMBL" id="ODR52312.1"/>
    </source>
</evidence>
<evidence type="ECO:0000256" key="2">
    <source>
        <dbReference type="ARBA" id="ARBA00052373"/>
    </source>
</evidence>
<dbReference type="OrthoDB" id="181267at2"/>
<dbReference type="SFLD" id="SFLDS00028">
    <property type="entry name" value="Proline_Racemase"/>
    <property type="match status" value="1"/>
</dbReference>
<dbReference type="EMBL" id="MEHD01000025">
    <property type="protein sequence ID" value="ODR54895.1"/>
    <property type="molecule type" value="Genomic_DNA"/>
</dbReference>
<dbReference type="PIRSF" id="PIRSF029792">
    <property type="entry name" value="Pro_racemase"/>
    <property type="match status" value="1"/>
</dbReference>
<sequence>MKIRRTFHTIDTHTGGEPTRNVVGGIPVIPGGTMEEKMLYMRENCDWIRELLTYEPRGNDVMSGTIITEPCREDADVGVLYFEVGDWMPMCGHDTIGVGTALVEAGMVEVTEPYTYVNLDTPAGLVRLKIQVKDCKAQNVTFINAPAFVLKKDVKVKSRHYGELVMDIAYGGNIYAILPASSVGLSISPRNSSALIEAGNLVKEEVNSQVEICHPLIPFENKVTHIEFYEPAAAPSEPVKNAVVIPPGAIDRSPCGTGTSAKLSVLALKGEIKKGEAFVHESIIGSRFTCRYLEDAQVGDYPAVVPEVTGKAWVTGIHTFMLDDDDPFTRGFQLR</sequence>
<gene>
    <name evidence="5" type="ORF">BEI59_11835</name>
    <name evidence="6" type="ORF">BEI63_17530</name>
</gene>
<dbReference type="EMBL" id="MEHA01000007">
    <property type="protein sequence ID" value="ODR52312.1"/>
    <property type="molecule type" value="Genomic_DNA"/>
</dbReference>
<reference evidence="6 8" key="1">
    <citation type="submission" date="2016-08" db="EMBL/GenBank/DDBJ databases">
        <title>Characterization of Isolates of Eisenbergiella tayi Derived from Blood Cultures, Using Whole Genome Sequencing.</title>
        <authorList>
            <person name="Bernier A.-M."/>
            <person name="Burdz T."/>
            <person name="Wiebe D."/>
            <person name="Bernard K."/>
        </authorList>
    </citation>
    <scope>NUCLEOTIDE SEQUENCE [LARGE SCALE GENOMIC DNA]</scope>
    <source>
        <strain evidence="6 8">NML120146</strain>
    </source>
</reference>
<dbReference type="Proteomes" id="UP000094869">
    <property type="component" value="Unassembled WGS sequence"/>
</dbReference>
<comment type="caution">
    <text evidence="5">The sequence shown here is derived from an EMBL/GenBank/DDBJ whole genome shotgun (WGS) entry which is preliminary data.</text>
</comment>
<reference evidence="5 7" key="2">
    <citation type="submission" date="2016-08" db="EMBL/GenBank/DDBJ databases">
        <authorList>
            <person name="Seilhamer J.J."/>
        </authorList>
    </citation>
    <scope>NUCLEOTIDE SEQUENCE [LARGE SCALE GENOMIC DNA]</scope>
    <source>
        <strain evidence="5 7">NML150140-1</strain>
    </source>
</reference>
<dbReference type="Proteomes" id="UP000094271">
    <property type="component" value="Unassembled WGS sequence"/>
</dbReference>